<reference evidence="9" key="1">
    <citation type="submission" date="2018-06" db="EMBL/GenBank/DDBJ databases">
        <authorList>
            <person name="Zhirakovskaya E."/>
        </authorList>
    </citation>
    <scope>NUCLEOTIDE SEQUENCE</scope>
</reference>
<comment type="similarity">
    <text evidence="1">Belongs to the glycosyltransferase group 1 family. Glycosyltransferase 4 subfamily.</text>
</comment>
<keyword evidence="3 9" id="KW-0808">Transferase</keyword>
<name>A0A3B0XM85_9ZZZZ</name>
<gene>
    <name evidence="9" type="ORF">MNBD_GAMMA09-1836</name>
</gene>
<dbReference type="AlphaFoldDB" id="A0A3B0XM85"/>
<accession>A0A3B0XM85</accession>
<evidence type="ECO:0000259" key="7">
    <source>
        <dbReference type="Pfam" id="PF00534"/>
    </source>
</evidence>
<dbReference type="InterPro" id="IPR001296">
    <property type="entry name" value="Glyco_trans_1"/>
</dbReference>
<dbReference type="EC" id="2.4.1.110" evidence="4"/>
<evidence type="ECO:0000256" key="2">
    <source>
        <dbReference type="ARBA" id="ARBA00022676"/>
    </source>
</evidence>
<dbReference type="SUPFAM" id="SSF53756">
    <property type="entry name" value="UDP-Glycosyltransferase/glycogen phosphorylase"/>
    <property type="match status" value="1"/>
</dbReference>
<dbReference type="Gene3D" id="3.40.50.2000">
    <property type="entry name" value="Glycogen Phosphorylase B"/>
    <property type="match status" value="1"/>
</dbReference>
<dbReference type="InterPro" id="IPR051862">
    <property type="entry name" value="GT-like_domain_containing_1"/>
</dbReference>
<comment type="catalytic activity">
    <reaction evidence="6">
        <text>queuosine(34) in tRNA(Asp) + GDP-alpha-D-mannose = O-4''-alpha-D-mannosylqueuosine(34) in tRNA(Asp) + GDP + H(+)</text>
        <dbReference type="Rhea" id="RHEA:12885"/>
        <dbReference type="Rhea" id="RHEA-COMP:18572"/>
        <dbReference type="Rhea" id="RHEA-COMP:18581"/>
        <dbReference type="ChEBI" id="CHEBI:15378"/>
        <dbReference type="ChEBI" id="CHEBI:57527"/>
        <dbReference type="ChEBI" id="CHEBI:58189"/>
        <dbReference type="ChEBI" id="CHEBI:194431"/>
        <dbReference type="ChEBI" id="CHEBI:194442"/>
        <dbReference type="EC" id="2.4.1.110"/>
    </reaction>
    <physiologicalReaction direction="left-to-right" evidence="6">
        <dbReference type="Rhea" id="RHEA:12886"/>
    </physiologicalReaction>
</comment>
<evidence type="ECO:0000256" key="3">
    <source>
        <dbReference type="ARBA" id="ARBA00022679"/>
    </source>
</evidence>
<proteinExistence type="inferred from homology"/>
<feature type="domain" description="Glycosyl transferase family 1" evidence="7">
    <location>
        <begin position="181"/>
        <end position="326"/>
    </location>
</feature>
<protein>
    <recommendedName>
        <fullName evidence="5">tRNA-queuosine alpha-mannosyltransferase</fullName>
        <ecNumber evidence="4">2.4.1.110</ecNumber>
    </recommendedName>
</protein>
<dbReference type="InterPro" id="IPR022701">
    <property type="entry name" value="QTMAN_N"/>
</dbReference>
<feature type="domain" description="tRNA-queuosine alpha-mannosyltransferase N-terminal" evidence="8">
    <location>
        <begin position="8"/>
        <end position="173"/>
    </location>
</feature>
<organism evidence="9">
    <name type="scientific">hydrothermal vent metagenome</name>
    <dbReference type="NCBI Taxonomy" id="652676"/>
    <lineage>
        <taxon>unclassified sequences</taxon>
        <taxon>metagenomes</taxon>
        <taxon>ecological metagenomes</taxon>
    </lineage>
</organism>
<dbReference type="PANTHER" id="PTHR13615:SF3">
    <property type="entry name" value="GLYCOSYLTRANSFERASE-LIKE DOMAIN-CONTAINING PROTEIN 1"/>
    <property type="match status" value="1"/>
</dbReference>
<dbReference type="Pfam" id="PF00534">
    <property type="entry name" value="Glycos_transf_1"/>
    <property type="match status" value="1"/>
</dbReference>
<evidence type="ECO:0000256" key="4">
    <source>
        <dbReference type="ARBA" id="ARBA00044517"/>
    </source>
</evidence>
<sequence>MPSPELSVWLLSAYRSQSHGAWADWLCKTFSDIHWQKRELPGRHFRWRIRGNPLSWLHQLPDDTPDFILATSMVDLATLKGLHPRLANIPCIYYFHENQFAYPTNAQQHPSVDPQMVQLYGALAANRLIFNSAYNRDSFLQGVDNLLKKLPDEVPQNIVRELQNKCHLLPVAIKPVACKTERKNPQLILWNHRWEYDKAPQVFADALDILSKTYPSFQLALLGERPPQKPDALLQIEQQHSERITINQRVSKKDYRQLIAQAGIVVSSAVHEFQGLAMLEAASAGTIPLVPDDLCYREQYAEKYRYKAGSSKALAKKLYSTLQQPPGAADVSFCYEENLINQWRALLQLGPECNGF</sequence>
<dbReference type="EMBL" id="UOFI01000136">
    <property type="protein sequence ID" value="VAW68681.1"/>
    <property type="molecule type" value="Genomic_DNA"/>
</dbReference>
<dbReference type="Pfam" id="PF12038">
    <property type="entry name" value="QTMAN_N"/>
    <property type="match status" value="1"/>
</dbReference>
<evidence type="ECO:0000256" key="1">
    <source>
        <dbReference type="ARBA" id="ARBA00009481"/>
    </source>
</evidence>
<evidence type="ECO:0000313" key="9">
    <source>
        <dbReference type="EMBL" id="VAW68681.1"/>
    </source>
</evidence>
<evidence type="ECO:0000256" key="5">
    <source>
        <dbReference type="ARBA" id="ARBA00044539"/>
    </source>
</evidence>
<evidence type="ECO:0000259" key="8">
    <source>
        <dbReference type="Pfam" id="PF12038"/>
    </source>
</evidence>
<dbReference type="PANTHER" id="PTHR13615">
    <property type="entry name" value="GLYCOSYLTRANSFERASE-LIKE 1"/>
    <property type="match status" value="1"/>
</dbReference>
<evidence type="ECO:0000256" key="6">
    <source>
        <dbReference type="ARBA" id="ARBA00048439"/>
    </source>
</evidence>
<dbReference type="GO" id="GO:0016438">
    <property type="term" value="F:tRNA-queuosine(34) beta-mannosyltransferase activity"/>
    <property type="evidence" value="ECO:0007669"/>
    <property type="project" value="UniProtKB-EC"/>
</dbReference>
<keyword evidence="2" id="KW-0328">Glycosyltransferase</keyword>